<comment type="caution">
    <text evidence="2">The sequence shown here is derived from an EMBL/GenBank/DDBJ whole genome shotgun (WGS) entry which is preliminary data.</text>
</comment>
<dbReference type="Pfam" id="PF08241">
    <property type="entry name" value="Methyltransf_11"/>
    <property type="match status" value="1"/>
</dbReference>
<organism evidence="2 3">
    <name type="scientific">Halovenus carboxidivorans</name>
    <dbReference type="NCBI Taxonomy" id="2692199"/>
    <lineage>
        <taxon>Archaea</taxon>
        <taxon>Methanobacteriati</taxon>
        <taxon>Methanobacteriota</taxon>
        <taxon>Stenosarchaea group</taxon>
        <taxon>Halobacteria</taxon>
        <taxon>Halobacteriales</taxon>
        <taxon>Haloarculaceae</taxon>
        <taxon>Halovenus</taxon>
    </lineage>
</organism>
<dbReference type="RefSeq" id="WP_159763658.1">
    <property type="nucleotide sequence ID" value="NZ_WUUT01000002.1"/>
</dbReference>
<dbReference type="SUPFAM" id="SSF53335">
    <property type="entry name" value="S-adenosyl-L-methionine-dependent methyltransferases"/>
    <property type="match status" value="1"/>
</dbReference>
<dbReference type="EMBL" id="WUUT01000002">
    <property type="protein sequence ID" value="MXR51538.1"/>
    <property type="molecule type" value="Genomic_DNA"/>
</dbReference>
<name>A0A6B0T068_9EURY</name>
<dbReference type="GO" id="GO:0008757">
    <property type="term" value="F:S-adenosylmethionine-dependent methyltransferase activity"/>
    <property type="evidence" value="ECO:0007669"/>
    <property type="project" value="InterPro"/>
</dbReference>
<dbReference type="InterPro" id="IPR029063">
    <property type="entry name" value="SAM-dependent_MTases_sf"/>
</dbReference>
<gene>
    <name evidence="2" type="ORF">GRX03_07965</name>
</gene>
<keyword evidence="2" id="KW-0489">Methyltransferase</keyword>
<sequence length="235" mass="24766">MQGLIETALSNPWATLDRLLDGPLHPGGRESTERLLDRARVDGGTRLLDAGCGPGEAVEAARERGVEPVGVDLDPPAGGVRGDLAALPIRTDAVDVVLAECVLCLLSERGAVFGEFDRVLAPGGRLAVSDVVVEDSAPDLPDPVLEVLCLTNATDRASFVAEIERAGFTVESTTDHHDDLLAMRDEVTSKVDYEAMLGLMGDRGARISGYLDSLETAVENGEISYVSLVASRGGE</sequence>
<dbReference type="Proteomes" id="UP000466535">
    <property type="component" value="Unassembled WGS sequence"/>
</dbReference>
<evidence type="ECO:0000259" key="1">
    <source>
        <dbReference type="Pfam" id="PF08241"/>
    </source>
</evidence>
<evidence type="ECO:0000313" key="3">
    <source>
        <dbReference type="Proteomes" id="UP000466535"/>
    </source>
</evidence>
<dbReference type="GO" id="GO:0032259">
    <property type="term" value="P:methylation"/>
    <property type="evidence" value="ECO:0007669"/>
    <property type="project" value="UniProtKB-KW"/>
</dbReference>
<accession>A0A6B0T068</accession>
<dbReference type="Gene3D" id="3.40.50.150">
    <property type="entry name" value="Vaccinia Virus protein VP39"/>
    <property type="match status" value="1"/>
</dbReference>
<keyword evidence="2" id="KW-0808">Transferase</keyword>
<proteinExistence type="predicted"/>
<protein>
    <submittedName>
        <fullName evidence="2">Methyltransferase domain-containing protein</fullName>
    </submittedName>
</protein>
<dbReference type="CDD" id="cd02440">
    <property type="entry name" value="AdoMet_MTases"/>
    <property type="match status" value="1"/>
</dbReference>
<dbReference type="AlphaFoldDB" id="A0A6B0T068"/>
<keyword evidence="3" id="KW-1185">Reference proteome</keyword>
<dbReference type="OrthoDB" id="57427at2157"/>
<dbReference type="InterPro" id="IPR013216">
    <property type="entry name" value="Methyltransf_11"/>
</dbReference>
<evidence type="ECO:0000313" key="2">
    <source>
        <dbReference type="EMBL" id="MXR51538.1"/>
    </source>
</evidence>
<feature type="domain" description="Methyltransferase type 11" evidence="1">
    <location>
        <begin position="48"/>
        <end position="127"/>
    </location>
</feature>
<reference evidence="2 3" key="1">
    <citation type="submission" date="2019-12" db="EMBL/GenBank/DDBJ databases">
        <title>Isolation and characterization of three novel carbon monoxide-oxidizing members of Halobacteria from salione crusts and soils.</title>
        <authorList>
            <person name="Myers M.R."/>
            <person name="King G.M."/>
        </authorList>
    </citation>
    <scope>NUCLEOTIDE SEQUENCE [LARGE SCALE GENOMIC DNA]</scope>
    <source>
        <strain evidence="2 3">WSH3</strain>
    </source>
</reference>